<dbReference type="OrthoDB" id="4238at2759"/>
<dbReference type="PANTHER" id="PTHR31596">
    <property type="entry name" value="T-CELL ACTIVATION INHIBITOR, MITOCHONDRIAL"/>
    <property type="match status" value="1"/>
</dbReference>
<evidence type="ECO:0000313" key="3">
    <source>
        <dbReference type="EMBL" id="GCC30817.1"/>
    </source>
</evidence>
<dbReference type="InterPro" id="IPR027989">
    <property type="entry name" value="DUF4461"/>
</dbReference>
<dbReference type="GO" id="GO:0005739">
    <property type="term" value="C:mitochondrion"/>
    <property type="evidence" value="ECO:0007669"/>
    <property type="project" value="TreeGrafter"/>
</dbReference>
<dbReference type="AlphaFoldDB" id="A0A401SKB0"/>
<reference evidence="3 4" key="1">
    <citation type="journal article" date="2018" name="Nat. Ecol. Evol.">
        <title>Shark genomes provide insights into elasmobranch evolution and the origin of vertebrates.</title>
        <authorList>
            <person name="Hara Y"/>
            <person name="Yamaguchi K"/>
            <person name="Onimaru K"/>
            <person name="Kadota M"/>
            <person name="Koyanagi M"/>
            <person name="Keeley SD"/>
            <person name="Tatsumi K"/>
            <person name="Tanaka K"/>
            <person name="Motone F"/>
            <person name="Kageyama Y"/>
            <person name="Nozu R"/>
            <person name="Adachi N"/>
            <person name="Nishimura O"/>
            <person name="Nakagawa R"/>
            <person name="Tanegashima C"/>
            <person name="Kiyatake I"/>
            <person name="Matsumoto R"/>
            <person name="Murakumo K"/>
            <person name="Nishida K"/>
            <person name="Terakita A"/>
            <person name="Kuratani S"/>
            <person name="Sato K"/>
            <person name="Hyodo S Kuraku.S."/>
        </authorList>
    </citation>
    <scope>NUCLEOTIDE SEQUENCE [LARGE SCALE GENOMIC DNA]</scope>
</reference>
<dbReference type="Pfam" id="PF14687">
    <property type="entry name" value="DUF4460"/>
    <property type="match status" value="1"/>
</dbReference>
<dbReference type="InterPro" id="IPR028031">
    <property type="entry name" value="DUF4460"/>
</dbReference>
<dbReference type="Pfam" id="PF14688">
    <property type="entry name" value="DUF4461"/>
    <property type="match status" value="1"/>
</dbReference>
<keyword evidence="4" id="KW-1185">Reference proteome</keyword>
<feature type="domain" description="DUF4461" evidence="2">
    <location>
        <begin position="185"/>
        <end position="485"/>
    </location>
</feature>
<dbReference type="PANTHER" id="PTHR31596:SF1">
    <property type="entry name" value="T-CELL ACTIVATION INHIBITOR, MITOCHONDRIAL"/>
    <property type="match status" value="1"/>
</dbReference>
<name>A0A401SKB0_CHIPU</name>
<protein>
    <recommendedName>
        <fullName evidence="5">DUF4460 domain-containing protein</fullName>
    </recommendedName>
</protein>
<feature type="domain" description="DUF4460" evidence="1">
    <location>
        <begin position="21"/>
        <end position="129"/>
    </location>
</feature>
<gene>
    <name evidence="3" type="ORF">chiPu_0009271</name>
</gene>
<proteinExistence type="predicted"/>
<evidence type="ECO:0008006" key="5">
    <source>
        <dbReference type="Google" id="ProtNLM"/>
    </source>
</evidence>
<evidence type="ECO:0000259" key="2">
    <source>
        <dbReference type="Pfam" id="PF14688"/>
    </source>
</evidence>
<evidence type="ECO:0000259" key="1">
    <source>
        <dbReference type="Pfam" id="PF14687"/>
    </source>
</evidence>
<organism evidence="3 4">
    <name type="scientific">Chiloscyllium punctatum</name>
    <name type="common">Brownbanded bambooshark</name>
    <name type="synonym">Hemiscyllium punctatum</name>
    <dbReference type="NCBI Taxonomy" id="137246"/>
    <lineage>
        <taxon>Eukaryota</taxon>
        <taxon>Metazoa</taxon>
        <taxon>Chordata</taxon>
        <taxon>Craniata</taxon>
        <taxon>Vertebrata</taxon>
        <taxon>Chondrichthyes</taxon>
        <taxon>Elasmobranchii</taxon>
        <taxon>Galeomorphii</taxon>
        <taxon>Galeoidea</taxon>
        <taxon>Orectolobiformes</taxon>
        <taxon>Hemiscylliidae</taxon>
        <taxon>Chiloscyllium</taxon>
    </lineage>
</organism>
<sequence length="486" mass="56165">MLRFLGRFCAGIANHQICRMSTLSVAEAVNALRPFYFAVHPDFFGQYPREREVNENSLKQLNSYLECMQRPGRKTLQPTKLTFYIRDTSSDPNAPQHHVNTSGFRPVTFTLQNKDLLSVVVTILKSCSLSTDHVQDAQIDKGLPQQTGTIPFGRPIRWDKTYYTVTGYRVPEEELDYTVHMEPALGLWLHKNRASASEKLTVSIPLRDELERLKTELCLQLEITDIRWQRSWGVAHRCSQLHSLARFIQQNSPELHNIKGCTLIFADNSGMNAAGQIMLGTVDVHHHWAKLLERLPIYCDLHSHLSVLKERTSYLLGDVELIYDEDLQPTVMLEDYYRMLKTFYQNLIVIQPLFHPRSLKGLQIILQNDSSAPSLLQAGQLSIPVTCDPTTLQWFIQAHSQRARTYLRKEEELELKQKTLIRDCIERFGLKRLYKEPSVSSQQMVKCCQRLLEGHIGELQGMHLCISHFYTVLQDGDLCVPWDWKW</sequence>
<dbReference type="EMBL" id="BEZZ01000326">
    <property type="protein sequence ID" value="GCC30817.1"/>
    <property type="molecule type" value="Genomic_DNA"/>
</dbReference>
<dbReference type="OMA" id="KLHISHY"/>
<accession>A0A401SKB0</accession>
<comment type="caution">
    <text evidence="3">The sequence shown here is derived from an EMBL/GenBank/DDBJ whole genome shotgun (WGS) entry which is preliminary data.</text>
</comment>
<evidence type="ECO:0000313" key="4">
    <source>
        <dbReference type="Proteomes" id="UP000287033"/>
    </source>
</evidence>
<dbReference type="STRING" id="137246.A0A401SKB0"/>
<dbReference type="InterPro" id="IPR027986">
    <property type="entry name" value="TCAIM"/>
</dbReference>
<dbReference type="Proteomes" id="UP000287033">
    <property type="component" value="Unassembled WGS sequence"/>
</dbReference>